<proteinExistence type="predicted"/>
<dbReference type="InterPro" id="IPR050583">
    <property type="entry name" value="Mycobacterial_A85_antigen"/>
</dbReference>
<sequence>MNKDVQVVVIAPNDAKTAKKANYPVVYLLHGYGGNAKSWIGIKPNLPEIADQNKIVIVCPDGKNSWYWDSSLNPAYRYETFVSNELVNFVDNHYKTIANPKGRAIMGLSMGGHGALWLAIRHKNIFGAAGSTSGGVDIRPFPKNWEMSKQLGDYETNKQVWDEHTVINQVDKINNGDLALIIDCGEDDFFLKVNKNLHERLLEKKIDHDFITRPGAHNAKYWNNSIDYQLQFFKKFFAR</sequence>
<reference evidence="1 2" key="1">
    <citation type="submission" date="2023-04" db="EMBL/GenBank/DDBJ databases">
        <title>Draft genome sequence of acteroides sedimenti strain YN3PY1.</title>
        <authorList>
            <person name="Yoshida N."/>
        </authorList>
    </citation>
    <scope>NUCLEOTIDE SEQUENCE [LARGE SCALE GENOMIC DNA]</scope>
    <source>
        <strain evidence="1 2">YN3PY1</strain>
    </source>
</reference>
<dbReference type="Proteomes" id="UP001496674">
    <property type="component" value="Chromosome"/>
</dbReference>
<organism evidence="1 2">
    <name type="scientific">Bacteroides sedimenti</name>
    <dbReference type="NCBI Taxonomy" id="2136147"/>
    <lineage>
        <taxon>Bacteria</taxon>
        <taxon>Pseudomonadati</taxon>
        <taxon>Bacteroidota</taxon>
        <taxon>Bacteroidia</taxon>
        <taxon>Bacteroidales</taxon>
        <taxon>Bacteroidaceae</taxon>
        <taxon>Bacteroides</taxon>
    </lineage>
</organism>
<dbReference type="SUPFAM" id="SSF53474">
    <property type="entry name" value="alpha/beta-Hydrolases"/>
    <property type="match status" value="1"/>
</dbReference>
<gene>
    <name evidence="1" type="ORF">BSYN_12740</name>
</gene>
<dbReference type="InterPro" id="IPR000801">
    <property type="entry name" value="Esterase-like"/>
</dbReference>
<dbReference type="Gene3D" id="3.40.50.1820">
    <property type="entry name" value="alpha/beta hydrolase"/>
    <property type="match status" value="1"/>
</dbReference>
<dbReference type="PANTHER" id="PTHR48098:SF1">
    <property type="entry name" value="DIACYLGLYCEROL ACYLTRANSFERASE_MYCOLYLTRANSFERASE AG85A"/>
    <property type="match status" value="1"/>
</dbReference>
<dbReference type="Pfam" id="PF00756">
    <property type="entry name" value="Esterase"/>
    <property type="match status" value="1"/>
</dbReference>
<accession>A0ABN6ZA39</accession>
<evidence type="ECO:0008006" key="3">
    <source>
        <dbReference type="Google" id="ProtNLM"/>
    </source>
</evidence>
<dbReference type="InterPro" id="IPR029058">
    <property type="entry name" value="AB_hydrolase_fold"/>
</dbReference>
<evidence type="ECO:0000313" key="1">
    <source>
        <dbReference type="EMBL" id="BEG99009.1"/>
    </source>
</evidence>
<keyword evidence="2" id="KW-1185">Reference proteome</keyword>
<protein>
    <recommendedName>
        <fullName evidence="3">Esterase family protein</fullName>
    </recommendedName>
</protein>
<name>A0ABN6ZA39_9BACE</name>
<dbReference type="PANTHER" id="PTHR48098">
    <property type="entry name" value="ENTEROCHELIN ESTERASE-RELATED"/>
    <property type="match status" value="1"/>
</dbReference>
<evidence type="ECO:0000313" key="2">
    <source>
        <dbReference type="Proteomes" id="UP001496674"/>
    </source>
</evidence>
<dbReference type="EMBL" id="AP028055">
    <property type="protein sequence ID" value="BEG99009.1"/>
    <property type="molecule type" value="Genomic_DNA"/>
</dbReference>